<evidence type="ECO:0000256" key="9">
    <source>
        <dbReference type="ARBA" id="ARBA00022692"/>
    </source>
</evidence>
<evidence type="ECO:0000256" key="13">
    <source>
        <dbReference type="ARBA" id="ARBA00023209"/>
    </source>
</evidence>
<dbReference type="Pfam" id="PF01066">
    <property type="entry name" value="CDP-OH_P_transf"/>
    <property type="match status" value="1"/>
</dbReference>
<comment type="catalytic activity">
    <reaction evidence="16">
        <text>a CDP-1,2-diacyl-sn-glycerol + sn-glycerol 3-phosphate = a 1,2-diacyl-sn-glycero-3-phospho-(1'-sn-glycero-3'-phosphate) + CMP + H(+)</text>
        <dbReference type="Rhea" id="RHEA:12593"/>
        <dbReference type="ChEBI" id="CHEBI:15378"/>
        <dbReference type="ChEBI" id="CHEBI:57597"/>
        <dbReference type="ChEBI" id="CHEBI:58332"/>
        <dbReference type="ChEBI" id="CHEBI:60110"/>
        <dbReference type="ChEBI" id="CHEBI:60377"/>
        <dbReference type="EC" id="2.7.8.5"/>
    </reaction>
</comment>
<dbReference type="PROSITE" id="PS00379">
    <property type="entry name" value="CDP_ALCOHOL_P_TRANSF"/>
    <property type="match status" value="1"/>
</dbReference>
<evidence type="ECO:0000256" key="1">
    <source>
        <dbReference type="ARBA" id="ARBA00003973"/>
    </source>
</evidence>
<evidence type="ECO:0000256" key="11">
    <source>
        <dbReference type="ARBA" id="ARBA00023098"/>
    </source>
</evidence>
<evidence type="ECO:0000256" key="8">
    <source>
        <dbReference type="ARBA" id="ARBA00022679"/>
    </source>
</evidence>
<feature type="transmembrane region" description="Helical" evidence="18">
    <location>
        <begin position="158"/>
        <end position="178"/>
    </location>
</feature>
<evidence type="ECO:0000256" key="10">
    <source>
        <dbReference type="ARBA" id="ARBA00022989"/>
    </source>
</evidence>
<keyword evidence="9 18" id="KW-0812">Transmembrane</keyword>
<keyword evidence="20" id="KW-1185">Reference proteome</keyword>
<comment type="caution">
    <text evidence="19">The sequence shown here is derived from an EMBL/GenBank/DDBJ whole genome shotgun (WGS) entry which is preliminary data.</text>
</comment>
<comment type="pathway">
    <text evidence="3">Phospholipid metabolism; phosphatidylglycerol biosynthesis; phosphatidylglycerol from CDP-diacylglycerol: step 1/2.</text>
</comment>
<keyword evidence="10 18" id="KW-1133">Transmembrane helix</keyword>
<evidence type="ECO:0000256" key="16">
    <source>
        <dbReference type="ARBA" id="ARBA00048586"/>
    </source>
</evidence>
<evidence type="ECO:0000256" key="4">
    <source>
        <dbReference type="ARBA" id="ARBA00010441"/>
    </source>
</evidence>
<evidence type="ECO:0000313" key="19">
    <source>
        <dbReference type="EMBL" id="MFD1799342.1"/>
    </source>
</evidence>
<sequence length="188" mass="21556">MSSYNRRDWFTIPNILSYIRILLVPVFIFIYLNATETKHFQYAALIVVFSGLTDLLDGWIARKYNQITEIGKLLDPIADKITQAAIIFCLIFRYDYMWLLVLLFVVKELTMGICNVVLFKKGKKLDGAKWFGKISTAVFYGCMTGLVAFPMISDGTATLLMSVTGFFLFLSFILYAKVFTEMLRSVKK</sequence>
<dbReference type="Proteomes" id="UP001597285">
    <property type="component" value="Unassembled WGS sequence"/>
</dbReference>
<dbReference type="InterPro" id="IPR004570">
    <property type="entry name" value="Phosphatidylglycerol_P_synth"/>
</dbReference>
<comment type="subcellular location">
    <subcellularLocation>
        <location evidence="2">Membrane</location>
        <topology evidence="2">Multi-pass membrane protein</topology>
    </subcellularLocation>
</comment>
<evidence type="ECO:0000256" key="7">
    <source>
        <dbReference type="ARBA" id="ARBA00022516"/>
    </source>
</evidence>
<feature type="transmembrane region" description="Helical" evidence="18">
    <location>
        <begin position="99"/>
        <end position="118"/>
    </location>
</feature>
<reference evidence="20" key="1">
    <citation type="journal article" date="2019" name="Int. J. Syst. Evol. Microbiol.">
        <title>The Global Catalogue of Microorganisms (GCM) 10K type strain sequencing project: providing services to taxonomists for standard genome sequencing and annotation.</title>
        <authorList>
            <consortium name="The Broad Institute Genomics Platform"/>
            <consortium name="The Broad Institute Genome Sequencing Center for Infectious Disease"/>
            <person name="Wu L."/>
            <person name="Ma J."/>
        </authorList>
    </citation>
    <scope>NUCLEOTIDE SEQUENCE [LARGE SCALE GENOMIC DNA]</scope>
    <source>
        <strain evidence="20">KCTC 42143</strain>
    </source>
</reference>
<dbReference type="PANTHER" id="PTHR14269:SF62">
    <property type="entry name" value="CDP-DIACYLGLYCEROL--GLYCEROL-3-PHOSPHATE 3-PHOSPHATIDYLTRANSFERASE 1, CHLOROPLASTIC"/>
    <property type="match status" value="1"/>
</dbReference>
<keyword evidence="13" id="KW-0594">Phospholipid biosynthesis</keyword>
<evidence type="ECO:0000313" key="20">
    <source>
        <dbReference type="Proteomes" id="UP001597285"/>
    </source>
</evidence>
<dbReference type="InterPro" id="IPR043130">
    <property type="entry name" value="CDP-OH_PTrfase_TM_dom"/>
</dbReference>
<dbReference type="PANTHER" id="PTHR14269">
    <property type="entry name" value="CDP-DIACYLGLYCEROL--GLYCEROL-3-PHOSPHATE 3-PHOSPHATIDYLTRANSFERASE-RELATED"/>
    <property type="match status" value="1"/>
</dbReference>
<evidence type="ECO:0000256" key="2">
    <source>
        <dbReference type="ARBA" id="ARBA00004141"/>
    </source>
</evidence>
<dbReference type="Gene3D" id="1.20.120.1760">
    <property type="match status" value="1"/>
</dbReference>
<evidence type="ECO:0000256" key="17">
    <source>
        <dbReference type="RuleBase" id="RU003750"/>
    </source>
</evidence>
<keyword evidence="12 18" id="KW-0472">Membrane</keyword>
<feature type="transmembrane region" description="Helical" evidence="18">
    <location>
        <begin position="40"/>
        <end position="61"/>
    </location>
</feature>
<evidence type="ECO:0000256" key="14">
    <source>
        <dbReference type="ARBA" id="ARBA00023264"/>
    </source>
</evidence>
<dbReference type="RefSeq" id="WP_201089791.1">
    <property type="nucleotide sequence ID" value="NZ_JBHSQC010000025.1"/>
</dbReference>
<evidence type="ECO:0000256" key="15">
    <source>
        <dbReference type="ARBA" id="ARBA00033018"/>
    </source>
</evidence>
<dbReference type="EMBL" id="JBHUFF010000013">
    <property type="protein sequence ID" value="MFD1799342.1"/>
    <property type="molecule type" value="Genomic_DNA"/>
</dbReference>
<accession>A0ABW4NR25</accession>
<keyword evidence="7" id="KW-0444">Lipid biosynthesis</keyword>
<keyword evidence="14" id="KW-1208">Phospholipid metabolism</keyword>
<organism evidence="19 20">
    <name type="scientific">Carnobacterium antarcticum</name>
    <dbReference type="NCBI Taxonomy" id="2126436"/>
    <lineage>
        <taxon>Bacteria</taxon>
        <taxon>Bacillati</taxon>
        <taxon>Bacillota</taxon>
        <taxon>Bacilli</taxon>
        <taxon>Lactobacillales</taxon>
        <taxon>Carnobacteriaceae</taxon>
        <taxon>Carnobacterium</taxon>
    </lineage>
</organism>
<evidence type="ECO:0000256" key="3">
    <source>
        <dbReference type="ARBA" id="ARBA00005042"/>
    </source>
</evidence>
<protein>
    <recommendedName>
        <fullName evidence="6">CDP-diacylglycerol--glycerol-3-phosphate 3-phosphatidyltransferase</fullName>
        <ecNumber evidence="5">2.7.8.5</ecNumber>
    </recommendedName>
    <alternativeName>
        <fullName evidence="15">Phosphatidylglycerophosphate synthase</fullName>
    </alternativeName>
</protein>
<feature type="transmembrane region" description="Helical" evidence="18">
    <location>
        <begin position="12"/>
        <end position="34"/>
    </location>
</feature>
<dbReference type="PIRSF" id="PIRSF000847">
    <property type="entry name" value="Phos_ph_gly_syn"/>
    <property type="match status" value="1"/>
</dbReference>
<dbReference type="EC" id="2.7.8.5" evidence="5"/>
<evidence type="ECO:0000256" key="12">
    <source>
        <dbReference type="ARBA" id="ARBA00023136"/>
    </source>
</evidence>
<evidence type="ECO:0000256" key="6">
    <source>
        <dbReference type="ARBA" id="ARBA00014944"/>
    </source>
</evidence>
<comment type="function">
    <text evidence="1">This protein catalyzes the committed step to the synthesis of the acidic phospholipids.</text>
</comment>
<keyword evidence="8 17" id="KW-0808">Transferase</keyword>
<dbReference type="InterPro" id="IPR000462">
    <property type="entry name" value="CDP-OH_P_trans"/>
</dbReference>
<evidence type="ECO:0000256" key="5">
    <source>
        <dbReference type="ARBA" id="ARBA00013170"/>
    </source>
</evidence>
<dbReference type="InterPro" id="IPR048254">
    <property type="entry name" value="CDP_ALCOHOL_P_TRANSF_CS"/>
</dbReference>
<feature type="transmembrane region" description="Helical" evidence="18">
    <location>
        <begin position="130"/>
        <end position="152"/>
    </location>
</feature>
<evidence type="ECO:0000256" key="18">
    <source>
        <dbReference type="SAM" id="Phobius"/>
    </source>
</evidence>
<comment type="similarity">
    <text evidence="4 17">Belongs to the CDP-alcohol phosphatidyltransferase class-I family.</text>
</comment>
<gene>
    <name evidence="19" type="ORF">ACFSBK_05700</name>
</gene>
<dbReference type="InterPro" id="IPR050324">
    <property type="entry name" value="CDP-alcohol_PTase-I"/>
</dbReference>
<name>A0ABW4NR25_9LACT</name>
<proteinExistence type="inferred from homology"/>
<keyword evidence="11" id="KW-0443">Lipid metabolism</keyword>